<accession>A0A917DNX3</accession>
<protein>
    <recommendedName>
        <fullName evidence="5">Secreted protein</fullName>
    </recommendedName>
</protein>
<reference evidence="3" key="2">
    <citation type="submission" date="2020-09" db="EMBL/GenBank/DDBJ databases">
        <authorList>
            <person name="Sun Q."/>
            <person name="Zhou Y."/>
        </authorList>
    </citation>
    <scope>NUCLEOTIDE SEQUENCE</scope>
    <source>
        <strain evidence="3">CGMCC 1.15360</strain>
    </source>
</reference>
<name>A0A917DNX3_9SPHN</name>
<dbReference type="OrthoDB" id="7201546at2"/>
<evidence type="ECO:0000313" key="3">
    <source>
        <dbReference type="EMBL" id="GGD56936.1"/>
    </source>
</evidence>
<gene>
    <name evidence="3" type="ORF">GCM10010990_02690</name>
</gene>
<evidence type="ECO:0000313" key="4">
    <source>
        <dbReference type="Proteomes" id="UP000612349"/>
    </source>
</evidence>
<feature type="signal peptide" evidence="2">
    <location>
        <begin position="1"/>
        <end position="20"/>
    </location>
</feature>
<feature type="region of interest" description="Disordered" evidence="1">
    <location>
        <begin position="163"/>
        <end position="198"/>
    </location>
</feature>
<dbReference type="AlphaFoldDB" id="A0A917DNX3"/>
<reference evidence="3" key="1">
    <citation type="journal article" date="2014" name="Int. J. Syst. Evol. Microbiol.">
        <title>Complete genome sequence of Corynebacterium casei LMG S-19264T (=DSM 44701T), isolated from a smear-ripened cheese.</title>
        <authorList>
            <consortium name="US DOE Joint Genome Institute (JGI-PGF)"/>
            <person name="Walter F."/>
            <person name="Albersmeier A."/>
            <person name="Kalinowski J."/>
            <person name="Ruckert C."/>
        </authorList>
    </citation>
    <scope>NUCLEOTIDE SEQUENCE</scope>
    <source>
        <strain evidence="3">CGMCC 1.15360</strain>
    </source>
</reference>
<keyword evidence="4" id="KW-1185">Reference proteome</keyword>
<evidence type="ECO:0008006" key="5">
    <source>
        <dbReference type="Google" id="ProtNLM"/>
    </source>
</evidence>
<keyword evidence="2" id="KW-0732">Signal</keyword>
<proteinExistence type="predicted"/>
<dbReference type="RefSeq" id="WP_066772621.1">
    <property type="nucleotide sequence ID" value="NZ_BMIP01000001.1"/>
</dbReference>
<comment type="caution">
    <text evidence="3">The sequence shown here is derived from an EMBL/GenBank/DDBJ whole genome shotgun (WGS) entry which is preliminary data.</text>
</comment>
<evidence type="ECO:0000256" key="2">
    <source>
        <dbReference type="SAM" id="SignalP"/>
    </source>
</evidence>
<organism evidence="3 4">
    <name type="scientific">Croceicoccus mobilis</name>
    <dbReference type="NCBI Taxonomy" id="1703339"/>
    <lineage>
        <taxon>Bacteria</taxon>
        <taxon>Pseudomonadati</taxon>
        <taxon>Pseudomonadota</taxon>
        <taxon>Alphaproteobacteria</taxon>
        <taxon>Sphingomonadales</taxon>
        <taxon>Erythrobacteraceae</taxon>
        <taxon>Croceicoccus</taxon>
    </lineage>
</organism>
<dbReference type="EMBL" id="BMIP01000001">
    <property type="protein sequence ID" value="GGD56936.1"/>
    <property type="molecule type" value="Genomic_DNA"/>
</dbReference>
<evidence type="ECO:0000256" key="1">
    <source>
        <dbReference type="SAM" id="MobiDB-lite"/>
    </source>
</evidence>
<dbReference type="Proteomes" id="UP000612349">
    <property type="component" value="Unassembled WGS sequence"/>
</dbReference>
<sequence>MKAAAVAVSALLVMSASALAQPSGPGMRDGRGGRIARVAQPGEVAAADIAASLLAQEEGRWKSFKEHGADGAIMFVPQRVDAKQWLKDSDEPANAIDWSPHEIWSSCDGSLAISGGGWTKPDGTQGWYASAWERQRDGEYRWTMELSGESANAGEAPILIRSHTPGCNSVMPRRDGTGGPPDRKRRNNDKPRSDIGHPYAISRDETMRWDVETGDDCTRHLTVRFREDSGWNDPVLDRVAAYGQGCAN</sequence>
<feature type="chain" id="PRO_5036804849" description="Secreted protein" evidence="2">
    <location>
        <begin position="21"/>
        <end position="248"/>
    </location>
</feature>